<dbReference type="RefSeq" id="WP_147064652.1">
    <property type="nucleotide sequence ID" value="NZ_BAAARO010000002.1"/>
</dbReference>
<reference evidence="4 5" key="1">
    <citation type="submission" date="2019-07" db="EMBL/GenBank/DDBJ databases">
        <title>Whole genome shotgun sequence of Terrabacter aerolatus NBRC 106305.</title>
        <authorList>
            <person name="Hosoyama A."/>
            <person name="Uohara A."/>
            <person name="Ohji S."/>
            <person name="Ichikawa N."/>
        </authorList>
    </citation>
    <scope>NUCLEOTIDE SEQUENCE [LARGE SCALE GENOMIC DNA]</scope>
    <source>
        <strain evidence="4 5">NBRC 106305</strain>
    </source>
</reference>
<evidence type="ECO:0000256" key="1">
    <source>
        <dbReference type="ARBA" id="ARBA00008791"/>
    </source>
</evidence>
<comment type="caution">
    <text evidence="4">The sequence shown here is derived from an EMBL/GenBank/DDBJ whole genome shotgun (WGS) entry which is preliminary data.</text>
</comment>
<accession>A0A512CZ58</accession>
<evidence type="ECO:0000313" key="5">
    <source>
        <dbReference type="Proteomes" id="UP000321534"/>
    </source>
</evidence>
<dbReference type="EMBL" id="BJYX01000005">
    <property type="protein sequence ID" value="GEO29505.1"/>
    <property type="molecule type" value="Genomic_DNA"/>
</dbReference>
<dbReference type="InterPro" id="IPR006015">
    <property type="entry name" value="Universal_stress_UspA"/>
</dbReference>
<dbReference type="OrthoDB" id="6174426at2"/>
<dbReference type="Pfam" id="PF00582">
    <property type="entry name" value="Usp"/>
    <property type="match status" value="1"/>
</dbReference>
<keyword evidence="5" id="KW-1185">Reference proteome</keyword>
<dbReference type="InterPro" id="IPR006016">
    <property type="entry name" value="UspA"/>
</dbReference>
<evidence type="ECO:0000256" key="2">
    <source>
        <dbReference type="SAM" id="MobiDB-lite"/>
    </source>
</evidence>
<evidence type="ECO:0000259" key="3">
    <source>
        <dbReference type="Pfam" id="PF00582"/>
    </source>
</evidence>
<dbReference type="PANTHER" id="PTHR46553:SF3">
    <property type="entry name" value="ADENINE NUCLEOTIDE ALPHA HYDROLASES-LIKE SUPERFAMILY PROTEIN"/>
    <property type="match status" value="1"/>
</dbReference>
<dbReference type="PANTHER" id="PTHR46553">
    <property type="entry name" value="ADENINE NUCLEOTIDE ALPHA HYDROLASES-LIKE SUPERFAMILY PROTEIN"/>
    <property type="match status" value="1"/>
</dbReference>
<sequence length="170" mass="17669">MTEPSETSSDPVSDPTSDPTSGTATDPTSGTARGRIVVGVDGSESSKQALRWAARLAATDGSRIEAVTAWDYPPSFNAPVDVDWRPDVDAETVLTETLDEVFGADRPEGLEPVVVHGPARTELIEASRGASLLVVGSRGHGGFAGLLLGSVSSACSEHAHCPVLVLHDHD</sequence>
<name>A0A512CZ58_9MICO</name>
<feature type="compositionally biased region" description="Low complexity" evidence="2">
    <location>
        <begin position="1"/>
        <end position="32"/>
    </location>
</feature>
<dbReference type="Proteomes" id="UP000321534">
    <property type="component" value="Unassembled WGS sequence"/>
</dbReference>
<dbReference type="SUPFAM" id="SSF52402">
    <property type="entry name" value="Adenine nucleotide alpha hydrolases-like"/>
    <property type="match status" value="1"/>
</dbReference>
<comment type="similarity">
    <text evidence="1">Belongs to the universal stress protein A family.</text>
</comment>
<dbReference type="InterPro" id="IPR014729">
    <property type="entry name" value="Rossmann-like_a/b/a_fold"/>
</dbReference>
<dbReference type="Gene3D" id="3.40.50.620">
    <property type="entry name" value="HUPs"/>
    <property type="match status" value="1"/>
</dbReference>
<feature type="region of interest" description="Disordered" evidence="2">
    <location>
        <begin position="1"/>
        <end position="34"/>
    </location>
</feature>
<dbReference type="AlphaFoldDB" id="A0A512CZ58"/>
<dbReference type="PRINTS" id="PR01438">
    <property type="entry name" value="UNVRSLSTRESS"/>
</dbReference>
<evidence type="ECO:0000313" key="4">
    <source>
        <dbReference type="EMBL" id="GEO29505.1"/>
    </source>
</evidence>
<protein>
    <submittedName>
        <fullName evidence="4">Universal stress protein</fullName>
    </submittedName>
</protein>
<feature type="domain" description="UspA" evidence="3">
    <location>
        <begin position="34"/>
        <end position="167"/>
    </location>
</feature>
<proteinExistence type="inferred from homology"/>
<gene>
    <name evidence="4" type="ORF">TAE01_13150</name>
</gene>
<organism evidence="4 5">
    <name type="scientific">Terrabacter aerolatus</name>
    <dbReference type="NCBI Taxonomy" id="422442"/>
    <lineage>
        <taxon>Bacteria</taxon>
        <taxon>Bacillati</taxon>
        <taxon>Actinomycetota</taxon>
        <taxon>Actinomycetes</taxon>
        <taxon>Micrococcales</taxon>
        <taxon>Intrasporangiaceae</taxon>
        <taxon>Terrabacter</taxon>
    </lineage>
</organism>